<name>A0ABW5J662_9BACT</name>
<proteinExistence type="predicted"/>
<dbReference type="RefSeq" id="WP_379976917.1">
    <property type="nucleotide sequence ID" value="NZ_JBBEWC010000003.1"/>
</dbReference>
<dbReference type="PROSITE" id="PS50930">
    <property type="entry name" value="HTH_LYTTR"/>
    <property type="match status" value="1"/>
</dbReference>
<evidence type="ECO:0000259" key="1">
    <source>
        <dbReference type="PROSITE" id="PS50930"/>
    </source>
</evidence>
<gene>
    <name evidence="2" type="ORF">ACFSR2_09025</name>
</gene>
<dbReference type="Gene3D" id="2.40.50.1020">
    <property type="entry name" value="LytTr DNA-binding domain"/>
    <property type="match status" value="1"/>
</dbReference>
<dbReference type="SMART" id="SM00850">
    <property type="entry name" value="LytTR"/>
    <property type="match status" value="1"/>
</dbReference>
<dbReference type="InterPro" id="IPR046947">
    <property type="entry name" value="LytR-like"/>
</dbReference>
<evidence type="ECO:0000313" key="2">
    <source>
        <dbReference type="EMBL" id="MFD2521023.1"/>
    </source>
</evidence>
<dbReference type="PANTHER" id="PTHR37299:SF1">
    <property type="entry name" value="STAGE 0 SPORULATION PROTEIN A HOMOLOG"/>
    <property type="match status" value="1"/>
</dbReference>
<comment type="caution">
    <text evidence="2">The sequence shown here is derived from an EMBL/GenBank/DDBJ whole genome shotgun (WGS) entry which is preliminary data.</text>
</comment>
<dbReference type="Proteomes" id="UP001597510">
    <property type="component" value="Unassembled WGS sequence"/>
</dbReference>
<sequence length="106" mass="12709">MEAVKLGVRTSISPSEIIFFEADVNYTRIHYQDHSEIVAISLKKVEQQLKSFPFYRIHKSYLINLNYISNRIDKYEVEMINNRSLSISRRKIVMFRRLLKKRISEL</sequence>
<reference evidence="3" key="1">
    <citation type="journal article" date="2019" name="Int. J. Syst. Evol. Microbiol.">
        <title>The Global Catalogue of Microorganisms (GCM) 10K type strain sequencing project: providing services to taxonomists for standard genome sequencing and annotation.</title>
        <authorList>
            <consortium name="The Broad Institute Genomics Platform"/>
            <consortium name="The Broad Institute Genome Sequencing Center for Infectious Disease"/>
            <person name="Wu L."/>
            <person name="Ma J."/>
        </authorList>
    </citation>
    <scope>NUCLEOTIDE SEQUENCE [LARGE SCALE GENOMIC DNA]</scope>
    <source>
        <strain evidence="3">KCTC 52344</strain>
    </source>
</reference>
<dbReference type="EMBL" id="JBHULC010000008">
    <property type="protein sequence ID" value="MFD2521023.1"/>
    <property type="molecule type" value="Genomic_DNA"/>
</dbReference>
<feature type="domain" description="HTH LytTR-type" evidence="1">
    <location>
        <begin position="1"/>
        <end position="101"/>
    </location>
</feature>
<protein>
    <submittedName>
        <fullName evidence="2">LytR/AlgR family response regulator transcription factor</fullName>
    </submittedName>
</protein>
<keyword evidence="3" id="KW-1185">Reference proteome</keyword>
<dbReference type="Pfam" id="PF04397">
    <property type="entry name" value="LytTR"/>
    <property type="match status" value="1"/>
</dbReference>
<accession>A0ABW5J662</accession>
<dbReference type="InterPro" id="IPR007492">
    <property type="entry name" value="LytTR_DNA-bd_dom"/>
</dbReference>
<dbReference type="PANTHER" id="PTHR37299">
    <property type="entry name" value="TRANSCRIPTIONAL REGULATOR-RELATED"/>
    <property type="match status" value="1"/>
</dbReference>
<organism evidence="2 3">
    <name type="scientific">Emticicia soli</name>
    <dbReference type="NCBI Taxonomy" id="2027878"/>
    <lineage>
        <taxon>Bacteria</taxon>
        <taxon>Pseudomonadati</taxon>
        <taxon>Bacteroidota</taxon>
        <taxon>Cytophagia</taxon>
        <taxon>Cytophagales</taxon>
        <taxon>Leadbetterellaceae</taxon>
        <taxon>Emticicia</taxon>
    </lineage>
</organism>
<evidence type="ECO:0000313" key="3">
    <source>
        <dbReference type="Proteomes" id="UP001597510"/>
    </source>
</evidence>